<dbReference type="AlphaFoldDB" id="A0A8K0XL51"/>
<reference evidence="2" key="1">
    <citation type="journal article" date="2021" name="New Phytol.">
        <title>Evolutionary innovations through gain and loss of genes in the ectomycorrhizal Boletales.</title>
        <authorList>
            <person name="Wu G."/>
            <person name="Miyauchi S."/>
            <person name="Morin E."/>
            <person name="Kuo A."/>
            <person name="Drula E."/>
            <person name="Varga T."/>
            <person name="Kohler A."/>
            <person name="Feng B."/>
            <person name="Cao Y."/>
            <person name="Lipzen A."/>
            <person name="Daum C."/>
            <person name="Hundley H."/>
            <person name="Pangilinan J."/>
            <person name="Johnson J."/>
            <person name="Barry K."/>
            <person name="LaButti K."/>
            <person name="Ng V."/>
            <person name="Ahrendt S."/>
            <person name="Min B."/>
            <person name="Choi I.G."/>
            <person name="Park H."/>
            <person name="Plett J.M."/>
            <person name="Magnuson J."/>
            <person name="Spatafora J.W."/>
            <person name="Nagy L.G."/>
            <person name="Henrissat B."/>
            <person name="Grigoriev I.V."/>
            <person name="Yang Z.L."/>
            <person name="Xu J."/>
            <person name="Martin F.M."/>
        </authorList>
    </citation>
    <scope>NUCLEOTIDE SEQUENCE</scope>
    <source>
        <strain evidence="2">KKN 215</strain>
    </source>
</reference>
<feature type="domain" description="F-box" evidence="1">
    <location>
        <begin position="23"/>
        <end position="69"/>
    </location>
</feature>
<evidence type="ECO:0000313" key="3">
    <source>
        <dbReference type="Proteomes" id="UP000813824"/>
    </source>
</evidence>
<dbReference type="InterPro" id="IPR036047">
    <property type="entry name" value="F-box-like_dom_sf"/>
</dbReference>
<accession>A0A8K0XL51</accession>
<dbReference type="PROSITE" id="PS50181">
    <property type="entry name" value="FBOX"/>
    <property type="match status" value="1"/>
</dbReference>
<dbReference type="Proteomes" id="UP000813824">
    <property type="component" value="Unassembled WGS sequence"/>
</dbReference>
<dbReference type="CDD" id="cd09917">
    <property type="entry name" value="F-box_SF"/>
    <property type="match status" value="1"/>
</dbReference>
<organism evidence="2 3">
    <name type="scientific">Cristinia sonorae</name>
    <dbReference type="NCBI Taxonomy" id="1940300"/>
    <lineage>
        <taxon>Eukaryota</taxon>
        <taxon>Fungi</taxon>
        <taxon>Dikarya</taxon>
        <taxon>Basidiomycota</taxon>
        <taxon>Agaricomycotina</taxon>
        <taxon>Agaricomycetes</taxon>
        <taxon>Agaricomycetidae</taxon>
        <taxon>Agaricales</taxon>
        <taxon>Pleurotineae</taxon>
        <taxon>Stephanosporaceae</taxon>
        <taxon>Cristinia</taxon>
    </lineage>
</organism>
<protein>
    <recommendedName>
        <fullName evidence="1">F-box domain-containing protein</fullName>
    </recommendedName>
</protein>
<dbReference type="Pfam" id="PF00646">
    <property type="entry name" value="F-box"/>
    <property type="match status" value="1"/>
</dbReference>
<dbReference type="EMBL" id="JAEVFJ010000043">
    <property type="protein sequence ID" value="KAH8085955.1"/>
    <property type="molecule type" value="Genomic_DNA"/>
</dbReference>
<gene>
    <name evidence="2" type="ORF">BXZ70DRAFT_956621</name>
</gene>
<dbReference type="SUPFAM" id="SSF81383">
    <property type="entry name" value="F-box domain"/>
    <property type="match status" value="1"/>
</dbReference>
<dbReference type="OrthoDB" id="3034442at2759"/>
<proteinExistence type="predicted"/>
<sequence>MPSVRTMVQVKSPLKLSLTTRSPTGIFTLPDDILLLIIGFVGVKEILTLRKTSKRLYSMTKLRWVWSNAIKQHVIDKGLPVPAAEGIKKVPASAVDLESRTVHAAKFHENWYSSNPTPRRTITFYGENFGPIIERSPVKQVLFLPGKNGQYLVTVSRRMITCWEVPLDGAEAYKVAEWTCTLDTTIEKVIVNEDSKSPATLACICGHYSSLQAELNILCLDIFHGTLLPKTILRSSRDTVFPLHAMRGDWIVFGDPLLIWCTTSLSPIRTRNLTDESKVLAAKFIGSYLLVVRQASVQLLGYDVRDKDGIPLVPAHSAGLAYPAKEAVIVARTVEDGVHWPSEPVSVIMRCCDDGFDTIRQYDLPPNPKAQPFSSSLTSSEQYGYPCLFPLHYTCARGVAPSASDLLVGQNGKGLWMETRNVTSKRSVYPARCLVGFDVIRSEAGGGADKVSCGNMDGVSNELHVSKNELFARRCDMSEILSKRYAMLSADLEDSVGRVAIGYKNGKVEVLDYV</sequence>
<dbReference type="InterPro" id="IPR001810">
    <property type="entry name" value="F-box_dom"/>
</dbReference>
<name>A0A8K0XL51_9AGAR</name>
<evidence type="ECO:0000259" key="1">
    <source>
        <dbReference type="PROSITE" id="PS50181"/>
    </source>
</evidence>
<keyword evidence="3" id="KW-1185">Reference proteome</keyword>
<comment type="caution">
    <text evidence="2">The sequence shown here is derived from an EMBL/GenBank/DDBJ whole genome shotgun (WGS) entry which is preliminary data.</text>
</comment>
<evidence type="ECO:0000313" key="2">
    <source>
        <dbReference type="EMBL" id="KAH8085955.1"/>
    </source>
</evidence>